<dbReference type="AlphaFoldDB" id="A0A8R1E752"/>
<keyword evidence="2" id="KW-1185">Reference proteome</keyword>
<proteinExistence type="predicted"/>
<evidence type="ECO:0000313" key="1">
    <source>
        <dbReference type="EnsemblMetazoa" id="CJA28651.1"/>
    </source>
</evidence>
<accession>A0A8R1E752</accession>
<protein>
    <submittedName>
        <fullName evidence="1">Uncharacterized protein</fullName>
    </submittedName>
</protein>
<reference evidence="1" key="2">
    <citation type="submission" date="2022-06" db="UniProtKB">
        <authorList>
            <consortium name="EnsemblMetazoa"/>
        </authorList>
    </citation>
    <scope>IDENTIFICATION</scope>
    <source>
        <strain evidence="1">DF5081</strain>
    </source>
</reference>
<organism evidence="1 2">
    <name type="scientific">Caenorhabditis japonica</name>
    <dbReference type="NCBI Taxonomy" id="281687"/>
    <lineage>
        <taxon>Eukaryota</taxon>
        <taxon>Metazoa</taxon>
        <taxon>Ecdysozoa</taxon>
        <taxon>Nematoda</taxon>
        <taxon>Chromadorea</taxon>
        <taxon>Rhabditida</taxon>
        <taxon>Rhabditina</taxon>
        <taxon>Rhabditomorpha</taxon>
        <taxon>Rhabditoidea</taxon>
        <taxon>Rhabditidae</taxon>
        <taxon>Peloderinae</taxon>
        <taxon>Caenorhabditis</taxon>
    </lineage>
</organism>
<sequence length="146" mass="16652">MVSEAVKHYRLDSTHPSGLPKRRQPSSMFKAADKFLWIPFLAQWLEEGSLDFVTKHHNLCIEEEVHGKASVCEKVEKFVQEARQTFQNYTPLQVYNMDQKRVVYEKNIDQAGVITGSVAGITHSYTVLPMLLGDGMLHPKFNVVFA</sequence>
<reference evidence="2" key="1">
    <citation type="submission" date="2010-08" db="EMBL/GenBank/DDBJ databases">
        <authorList>
            <consortium name="Caenorhabditis japonica Sequencing Consortium"/>
            <person name="Wilson R.K."/>
        </authorList>
    </citation>
    <scope>NUCLEOTIDE SEQUENCE [LARGE SCALE GENOMIC DNA]</scope>
    <source>
        <strain evidence="2">DF5081</strain>
    </source>
</reference>
<evidence type="ECO:0000313" key="2">
    <source>
        <dbReference type="Proteomes" id="UP000005237"/>
    </source>
</evidence>
<dbReference type="EnsemblMetazoa" id="CJA28651.1">
    <property type="protein sequence ID" value="CJA28651.1"/>
    <property type="gene ID" value="WBGene00184225"/>
</dbReference>
<name>A0A8R1E752_CAEJA</name>
<dbReference type="Proteomes" id="UP000005237">
    <property type="component" value="Unassembled WGS sequence"/>
</dbReference>